<dbReference type="PROSITE" id="PS50404">
    <property type="entry name" value="GST_NTER"/>
    <property type="match status" value="1"/>
</dbReference>
<gene>
    <name evidence="2" type="ORF">O1D97_03925</name>
</gene>
<dbReference type="InterPro" id="IPR036282">
    <property type="entry name" value="Glutathione-S-Trfase_C_sf"/>
</dbReference>
<dbReference type="RefSeq" id="WP_269122991.1">
    <property type="nucleotide sequence ID" value="NZ_JAPUBN010000011.1"/>
</dbReference>
<evidence type="ECO:0000259" key="1">
    <source>
        <dbReference type="PROSITE" id="PS50404"/>
    </source>
</evidence>
<feature type="domain" description="GST N-terminal" evidence="1">
    <location>
        <begin position="1"/>
        <end position="82"/>
    </location>
</feature>
<dbReference type="SUPFAM" id="SSF52833">
    <property type="entry name" value="Thioredoxin-like"/>
    <property type="match status" value="1"/>
</dbReference>
<proteinExistence type="predicted"/>
<dbReference type="Proteomes" id="UP001149719">
    <property type="component" value="Unassembled WGS sequence"/>
</dbReference>
<name>A0ABT4JRD8_9GAMM</name>
<dbReference type="PANTHER" id="PTHR42673:SF4">
    <property type="entry name" value="MALEYLACETOACETATE ISOMERASE"/>
    <property type="match status" value="1"/>
</dbReference>
<evidence type="ECO:0000313" key="2">
    <source>
        <dbReference type="EMBL" id="MCZ2720810.1"/>
    </source>
</evidence>
<dbReference type="SUPFAM" id="SSF47616">
    <property type="entry name" value="GST C-terminal domain-like"/>
    <property type="match status" value="1"/>
</dbReference>
<dbReference type="PANTHER" id="PTHR42673">
    <property type="entry name" value="MALEYLACETOACETATE ISOMERASE"/>
    <property type="match status" value="1"/>
</dbReference>
<organism evidence="2 3">
    <name type="scientific">Marinomonas phaeophyticola</name>
    <dbReference type="NCBI Taxonomy" id="3004091"/>
    <lineage>
        <taxon>Bacteria</taxon>
        <taxon>Pseudomonadati</taxon>
        <taxon>Pseudomonadota</taxon>
        <taxon>Gammaproteobacteria</taxon>
        <taxon>Oceanospirillales</taxon>
        <taxon>Oceanospirillaceae</taxon>
        <taxon>Marinomonas</taxon>
    </lineage>
</organism>
<sequence length="216" mass="24580">MNLNITYKNYSSWSLRPWLLMKEFDIPFTETLLPFAHSSALSEFSADKAVPALVPILESEGMVIWDSLAIMEYLAESYADKPLWPRESKLRAVARSAAAEMHSGFSALRSECPMNCRSIKIIEPSDEVMRDLSRLASIWAFFAAQDKSEGDFLCGEFSILDAMYAPVMWRVAGYGLFVSTEFSRWSDAMRALPSMEEWYQGSLKEEWSIPKVDNIV</sequence>
<dbReference type="Pfam" id="PF13409">
    <property type="entry name" value="GST_N_2"/>
    <property type="match status" value="1"/>
</dbReference>
<dbReference type="Gene3D" id="1.20.1050.10">
    <property type="match status" value="1"/>
</dbReference>
<protein>
    <submittedName>
        <fullName evidence="2">Glutathione S-transferase</fullName>
    </submittedName>
</protein>
<keyword evidence="3" id="KW-1185">Reference proteome</keyword>
<comment type="caution">
    <text evidence="2">The sequence shown here is derived from an EMBL/GenBank/DDBJ whole genome shotgun (WGS) entry which is preliminary data.</text>
</comment>
<dbReference type="EMBL" id="JAPUBN010000011">
    <property type="protein sequence ID" value="MCZ2720810.1"/>
    <property type="molecule type" value="Genomic_DNA"/>
</dbReference>
<dbReference type="Gene3D" id="3.40.30.10">
    <property type="entry name" value="Glutaredoxin"/>
    <property type="match status" value="1"/>
</dbReference>
<dbReference type="InterPro" id="IPR036249">
    <property type="entry name" value="Thioredoxin-like_sf"/>
</dbReference>
<evidence type="ECO:0000313" key="3">
    <source>
        <dbReference type="Proteomes" id="UP001149719"/>
    </source>
</evidence>
<accession>A0ABT4JRD8</accession>
<reference evidence="2" key="1">
    <citation type="submission" date="2022-12" db="EMBL/GenBank/DDBJ databases">
        <title>Marinomonas 15G1-11 sp. nov, isolated from marine algae.</title>
        <authorList>
            <person name="Butt M."/>
            <person name="Choi D.G."/>
            <person name="Kim J.M."/>
            <person name="Lee J.K."/>
            <person name="Baek J.H."/>
            <person name="Jeon C.O."/>
        </authorList>
    </citation>
    <scope>NUCLEOTIDE SEQUENCE</scope>
    <source>
        <strain evidence="2">15G1-11</strain>
    </source>
</reference>
<dbReference type="CDD" id="cd03194">
    <property type="entry name" value="GST_C_3"/>
    <property type="match status" value="1"/>
</dbReference>
<dbReference type="InterPro" id="IPR004045">
    <property type="entry name" value="Glutathione_S-Trfase_N"/>
</dbReference>